<keyword evidence="2" id="KW-0229">DNA integration</keyword>
<keyword evidence="10" id="KW-1185">Reference proteome</keyword>
<dbReference type="InterPro" id="IPR002104">
    <property type="entry name" value="Integrase_catalytic"/>
</dbReference>
<dbReference type="PANTHER" id="PTHR30629">
    <property type="entry name" value="PROPHAGE INTEGRASE"/>
    <property type="match status" value="1"/>
</dbReference>
<dbReference type="Gene3D" id="1.10.150.130">
    <property type="match status" value="1"/>
</dbReference>
<dbReference type="InterPro" id="IPR010998">
    <property type="entry name" value="Integrase_recombinase_N"/>
</dbReference>
<organism evidence="9 10">
    <name type="scientific">Thiorhodovibrio frisius</name>
    <dbReference type="NCBI Taxonomy" id="631362"/>
    <lineage>
        <taxon>Bacteria</taxon>
        <taxon>Pseudomonadati</taxon>
        <taxon>Pseudomonadota</taxon>
        <taxon>Gammaproteobacteria</taxon>
        <taxon>Chromatiales</taxon>
        <taxon>Chromatiaceae</taxon>
        <taxon>Thiorhodovibrio</taxon>
    </lineage>
</organism>
<evidence type="ECO:0000256" key="6">
    <source>
        <dbReference type="SAM" id="MobiDB-lite"/>
    </source>
</evidence>
<dbReference type="EMBL" id="JH603168">
    <property type="protein sequence ID" value="EIC23289.1"/>
    <property type="molecule type" value="Genomic_DNA"/>
</dbReference>
<feature type="region of interest" description="Disordered" evidence="6">
    <location>
        <begin position="104"/>
        <end position="123"/>
    </location>
</feature>
<gene>
    <name evidence="9" type="ORF">Thi970DRAFT_00946</name>
</gene>
<evidence type="ECO:0000313" key="9">
    <source>
        <dbReference type="EMBL" id="EIC23289.1"/>
    </source>
</evidence>
<evidence type="ECO:0000256" key="3">
    <source>
        <dbReference type="ARBA" id="ARBA00023125"/>
    </source>
</evidence>
<reference evidence="10" key="1">
    <citation type="submission" date="2011-06" db="EMBL/GenBank/DDBJ databases">
        <authorList>
            <consortium name="US DOE Joint Genome Institute (JGI-PGF)"/>
            <person name="Lucas S."/>
            <person name="Han J."/>
            <person name="Lapidus A."/>
            <person name="Cheng J.-F."/>
            <person name="Goodwin L."/>
            <person name="Pitluck S."/>
            <person name="Peters L."/>
            <person name="Land M.L."/>
            <person name="Hauser L."/>
            <person name="Vogl K."/>
            <person name="Liu Z."/>
            <person name="Overmann J."/>
            <person name="Frigaard N.-U."/>
            <person name="Bryant D.A."/>
            <person name="Woyke T.J."/>
        </authorList>
    </citation>
    <scope>NUCLEOTIDE SEQUENCE [LARGE SCALE GENOMIC DNA]</scope>
    <source>
        <strain evidence="10">970</strain>
    </source>
</reference>
<evidence type="ECO:0000256" key="2">
    <source>
        <dbReference type="ARBA" id="ARBA00022908"/>
    </source>
</evidence>
<dbReference type="GO" id="GO:0015074">
    <property type="term" value="P:DNA integration"/>
    <property type="evidence" value="ECO:0007669"/>
    <property type="project" value="UniProtKB-KW"/>
</dbReference>
<dbReference type="GO" id="GO:0006310">
    <property type="term" value="P:DNA recombination"/>
    <property type="evidence" value="ECO:0007669"/>
    <property type="project" value="UniProtKB-KW"/>
</dbReference>
<dbReference type="GO" id="GO:0003677">
    <property type="term" value="F:DNA binding"/>
    <property type="evidence" value="ECO:0007669"/>
    <property type="project" value="UniProtKB-UniRule"/>
</dbReference>
<dbReference type="AlphaFoldDB" id="H8YXW3"/>
<keyword evidence="3 5" id="KW-0238">DNA-binding</keyword>
<dbReference type="InterPro" id="IPR038488">
    <property type="entry name" value="Integrase_DNA-bd_sf"/>
</dbReference>
<evidence type="ECO:0000313" key="10">
    <source>
        <dbReference type="Proteomes" id="UP000002964"/>
    </source>
</evidence>
<proteinExistence type="inferred from homology"/>
<evidence type="ECO:0000256" key="5">
    <source>
        <dbReference type="PROSITE-ProRule" id="PRU01248"/>
    </source>
</evidence>
<dbReference type="eggNOG" id="COG0582">
    <property type="taxonomic scope" value="Bacteria"/>
</dbReference>
<dbReference type="InterPro" id="IPR044068">
    <property type="entry name" value="CB"/>
</dbReference>
<evidence type="ECO:0000259" key="7">
    <source>
        <dbReference type="PROSITE" id="PS51898"/>
    </source>
</evidence>
<protein>
    <submittedName>
        <fullName evidence="9">Site-specific recombinase XerD</fullName>
    </submittedName>
</protein>
<dbReference type="InterPro" id="IPR011010">
    <property type="entry name" value="DNA_brk_join_enz"/>
</dbReference>
<evidence type="ECO:0000256" key="4">
    <source>
        <dbReference type="ARBA" id="ARBA00023172"/>
    </source>
</evidence>
<keyword evidence="4" id="KW-0233">DNA recombination</keyword>
<sequence>MTDSKIPHPPFKFTDARLKELKPAAARYQVRDTEQRGLVCVVHPSGQRYPNGRRVLQVYARAKGIAAPVRVNICEVGELPMTALKGDASVRARAAEILGQLRQGINPNEHRREQQAEQRRQAEQDRISNVTLGEAFELYLATKPIGPRTLEYYRLSINRDLADWKDKPLASITGQMAVSRFAELAKRSSNTAATVVKVFRAIHRFASEYYGDDDNELPFGRCPVAKVNKIFTGWAKTEARTRRLTTDDLAPWLAAVRDLPNHQRRCSGEYARVAVYMEMMLLTGLRRREAAFIRWADVDLARGTMIARDTKNGSDHTLPITARVRQLLELRRQADPNSPFIIGSTKVNRNVDLIEKQTGIRISPHDLRRTWASMADKCGTGSYGIKAALNHKSGDDVTGKHYAQVSTEDLRPIMQRVEDFILRHAEQRDDNVVSLRGAA</sequence>
<evidence type="ECO:0000259" key="8">
    <source>
        <dbReference type="PROSITE" id="PS51900"/>
    </source>
</evidence>
<dbReference type="PROSITE" id="PS51898">
    <property type="entry name" value="TYR_RECOMBINASE"/>
    <property type="match status" value="1"/>
</dbReference>
<dbReference type="InterPro" id="IPR013762">
    <property type="entry name" value="Integrase-like_cat_sf"/>
</dbReference>
<feature type="domain" description="Tyr recombinase" evidence="7">
    <location>
        <begin position="239"/>
        <end position="415"/>
    </location>
</feature>
<dbReference type="Pfam" id="PF00589">
    <property type="entry name" value="Phage_integrase"/>
    <property type="match status" value="1"/>
</dbReference>
<dbReference type="SUPFAM" id="SSF56349">
    <property type="entry name" value="DNA breaking-rejoining enzymes"/>
    <property type="match status" value="1"/>
</dbReference>
<feature type="compositionally biased region" description="Basic and acidic residues" evidence="6">
    <location>
        <begin position="108"/>
        <end position="123"/>
    </location>
</feature>
<dbReference type="Proteomes" id="UP000002964">
    <property type="component" value="Unassembled WGS sequence"/>
</dbReference>
<accession>H8YXW3</accession>
<dbReference type="HOGENOM" id="CLU_027562_17_7_6"/>
<dbReference type="InterPro" id="IPR050808">
    <property type="entry name" value="Phage_Integrase"/>
</dbReference>
<dbReference type="PROSITE" id="PS51900">
    <property type="entry name" value="CB"/>
    <property type="match status" value="1"/>
</dbReference>
<dbReference type="STRING" id="631362.Thi970DRAFT_00946"/>
<dbReference type="RefSeq" id="WP_009147373.1">
    <property type="nucleotide sequence ID" value="NZ_CP121471.1"/>
</dbReference>
<dbReference type="Gene3D" id="1.10.443.10">
    <property type="entry name" value="Intergrase catalytic core"/>
    <property type="match status" value="1"/>
</dbReference>
<feature type="domain" description="Core-binding (CB)" evidence="8">
    <location>
        <begin position="130"/>
        <end position="207"/>
    </location>
</feature>
<comment type="similarity">
    <text evidence="1">Belongs to the 'phage' integrase family.</text>
</comment>
<name>H8YXW3_9GAMM</name>
<dbReference type="Gene3D" id="3.30.160.390">
    <property type="entry name" value="Integrase, DNA-binding domain"/>
    <property type="match status" value="1"/>
</dbReference>
<reference evidence="9 10" key="2">
    <citation type="submission" date="2011-11" db="EMBL/GenBank/DDBJ databases">
        <authorList>
            <consortium name="US DOE Joint Genome Institute"/>
            <person name="Lucas S."/>
            <person name="Han J."/>
            <person name="Lapidus A."/>
            <person name="Cheng J.-F."/>
            <person name="Goodwin L."/>
            <person name="Pitluck S."/>
            <person name="Peters L."/>
            <person name="Ovchinnikova G."/>
            <person name="Zhang X."/>
            <person name="Detter J.C."/>
            <person name="Han C."/>
            <person name="Tapia R."/>
            <person name="Land M."/>
            <person name="Hauser L."/>
            <person name="Kyrpides N."/>
            <person name="Ivanova N."/>
            <person name="Pagani I."/>
            <person name="Vogl K."/>
            <person name="Liu Z."/>
            <person name="Overmann J."/>
            <person name="Frigaard N.-U."/>
            <person name="Bryant D."/>
            <person name="Woyke T."/>
        </authorList>
    </citation>
    <scope>NUCLEOTIDE SEQUENCE [LARGE SCALE GENOMIC DNA]</scope>
    <source>
        <strain evidence="9 10">970</strain>
    </source>
</reference>
<evidence type="ECO:0000256" key="1">
    <source>
        <dbReference type="ARBA" id="ARBA00008857"/>
    </source>
</evidence>
<dbReference type="PANTHER" id="PTHR30629:SF2">
    <property type="entry name" value="PROPHAGE INTEGRASE INTS-RELATED"/>
    <property type="match status" value="1"/>
</dbReference>